<gene>
    <name evidence="16" type="ORF">GKC34_11900</name>
</gene>
<evidence type="ECO:0000256" key="13">
    <source>
        <dbReference type="ARBA" id="ARBA00033392"/>
    </source>
</evidence>
<comment type="catalytic activity">
    <reaction evidence="14">
        <text>guanosine(37) in tRNA + S-adenosyl-L-methionine = N(1)-methylguanosine(37) in tRNA + S-adenosyl-L-homocysteine + H(+)</text>
        <dbReference type="Rhea" id="RHEA:36899"/>
        <dbReference type="Rhea" id="RHEA-COMP:10145"/>
        <dbReference type="Rhea" id="RHEA-COMP:10147"/>
        <dbReference type="ChEBI" id="CHEBI:15378"/>
        <dbReference type="ChEBI" id="CHEBI:57856"/>
        <dbReference type="ChEBI" id="CHEBI:59789"/>
        <dbReference type="ChEBI" id="CHEBI:73542"/>
        <dbReference type="ChEBI" id="CHEBI:74269"/>
        <dbReference type="EC" id="2.1.1.228"/>
    </reaction>
</comment>
<protein>
    <recommendedName>
        <fullName evidence="6">tRNA (guanine-N(1)-)-methyltransferase</fullName>
        <ecNumber evidence="5">2.1.1.228</ecNumber>
    </recommendedName>
    <alternativeName>
        <fullName evidence="12">M1G-methyltransferase</fullName>
    </alternativeName>
    <alternativeName>
        <fullName evidence="13">tRNA [GM37] methyltransferase</fullName>
    </alternativeName>
</protein>
<dbReference type="GO" id="GO:0052906">
    <property type="term" value="F:tRNA (guanine(37)-N1)-methyltransferase activity"/>
    <property type="evidence" value="ECO:0007669"/>
    <property type="project" value="UniProtKB-EC"/>
</dbReference>
<keyword evidence="10" id="KW-0949">S-adenosyl-L-methionine</keyword>
<evidence type="ECO:0000259" key="15">
    <source>
        <dbReference type="Pfam" id="PF01746"/>
    </source>
</evidence>
<proteinExistence type="inferred from homology"/>
<feature type="domain" description="tRNA methyltransferase TRMD/TRM10-type" evidence="15">
    <location>
        <begin position="1"/>
        <end position="47"/>
    </location>
</feature>
<comment type="function">
    <text evidence="1">Specifically methylates guanosine-37 in various tRNAs.</text>
</comment>
<keyword evidence="11" id="KW-0819">tRNA processing</keyword>
<dbReference type="Gene3D" id="1.10.1270.20">
    <property type="entry name" value="tRNA(m1g37)methyltransferase, domain 2"/>
    <property type="match status" value="1"/>
</dbReference>
<evidence type="ECO:0000256" key="3">
    <source>
        <dbReference type="ARBA" id="ARBA00007630"/>
    </source>
</evidence>
<evidence type="ECO:0000256" key="2">
    <source>
        <dbReference type="ARBA" id="ARBA00004496"/>
    </source>
</evidence>
<dbReference type="InterPro" id="IPR002649">
    <property type="entry name" value="tRNA_m1G_MeTrfase_TrmD"/>
</dbReference>
<dbReference type="GO" id="GO:0005829">
    <property type="term" value="C:cytosol"/>
    <property type="evidence" value="ECO:0007669"/>
    <property type="project" value="TreeGrafter"/>
</dbReference>
<evidence type="ECO:0000256" key="6">
    <source>
        <dbReference type="ARBA" id="ARBA00014679"/>
    </source>
</evidence>
<keyword evidence="8 16" id="KW-0489">Methyltransferase</keyword>
<dbReference type="InterPro" id="IPR016009">
    <property type="entry name" value="tRNA_MeTrfase_TRMD/TRM10"/>
</dbReference>
<keyword evidence="7" id="KW-0963">Cytoplasm</keyword>
<dbReference type="GO" id="GO:0002939">
    <property type="term" value="P:tRNA N1-guanine methylation"/>
    <property type="evidence" value="ECO:0007669"/>
    <property type="project" value="TreeGrafter"/>
</dbReference>
<comment type="subunit">
    <text evidence="4">Homodimer.</text>
</comment>
<evidence type="ECO:0000313" key="17">
    <source>
        <dbReference type="Proteomes" id="UP000437575"/>
    </source>
</evidence>
<evidence type="ECO:0000256" key="8">
    <source>
        <dbReference type="ARBA" id="ARBA00022603"/>
    </source>
</evidence>
<dbReference type="EMBL" id="WKKZ01000918">
    <property type="protein sequence ID" value="MSE06435.1"/>
    <property type="molecule type" value="Genomic_DNA"/>
</dbReference>
<dbReference type="EC" id="2.1.1.228" evidence="5"/>
<sequence>PQYTRPSNFRGMEVPEVLLSGNHQKIAEWRKKESLRRTYQRRPDLLENYKFSDREKEWLREFERDKDVEIHGKG</sequence>
<dbReference type="Proteomes" id="UP000437575">
    <property type="component" value="Unassembled WGS sequence"/>
</dbReference>
<evidence type="ECO:0000256" key="11">
    <source>
        <dbReference type="ARBA" id="ARBA00022694"/>
    </source>
</evidence>
<evidence type="ECO:0000256" key="9">
    <source>
        <dbReference type="ARBA" id="ARBA00022679"/>
    </source>
</evidence>
<reference evidence="16 17" key="1">
    <citation type="submission" date="2019-11" db="EMBL/GenBank/DDBJ databases">
        <title>Draft Genome Sequence of Plant Growth-Promoting Rhizosphere-Associated Bacteria.</title>
        <authorList>
            <person name="Vasilyev I.Y."/>
            <person name="Radchenko V."/>
            <person name="Ilnitskaya E.V."/>
        </authorList>
    </citation>
    <scope>NUCLEOTIDE SEQUENCE [LARGE SCALE GENOMIC DNA]</scope>
    <source>
        <strain evidence="16 17">VRA_1sq_f</strain>
    </source>
</reference>
<evidence type="ECO:0000256" key="14">
    <source>
        <dbReference type="ARBA" id="ARBA00047783"/>
    </source>
</evidence>
<comment type="caution">
    <text evidence="16">The sequence shown here is derived from an EMBL/GenBank/DDBJ whole genome shotgun (WGS) entry which is preliminary data.</text>
</comment>
<dbReference type="SUPFAM" id="SSF75217">
    <property type="entry name" value="alpha/beta knot"/>
    <property type="match status" value="1"/>
</dbReference>
<dbReference type="InterPro" id="IPR029028">
    <property type="entry name" value="Alpha/beta_knot_MTases"/>
</dbReference>
<evidence type="ECO:0000256" key="10">
    <source>
        <dbReference type="ARBA" id="ARBA00022691"/>
    </source>
</evidence>
<evidence type="ECO:0000256" key="4">
    <source>
        <dbReference type="ARBA" id="ARBA00011738"/>
    </source>
</evidence>
<evidence type="ECO:0000313" key="16">
    <source>
        <dbReference type="EMBL" id="MSE06435.1"/>
    </source>
</evidence>
<evidence type="ECO:0000256" key="7">
    <source>
        <dbReference type="ARBA" id="ARBA00022490"/>
    </source>
</evidence>
<dbReference type="AlphaFoldDB" id="A0A6A8LQS0"/>
<dbReference type="InterPro" id="IPR023148">
    <property type="entry name" value="tRNA_m1G_MeTrfase_C_sf"/>
</dbReference>
<dbReference type="Pfam" id="PF01746">
    <property type="entry name" value="tRNA_m1G_MT"/>
    <property type="match status" value="1"/>
</dbReference>
<comment type="subcellular location">
    <subcellularLocation>
        <location evidence="2">Cytoplasm</location>
    </subcellularLocation>
</comment>
<feature type="non-terminal residue" evidence="16">
    <location>
        <position position="1"/>
    </location>
</feature>
<evidence type="ECO:0000256" key="1">
    <source>
        <dbReference type="ARBA" id="ARBA00002634"/>
    </source>
</evidence>
<comment type="similarity">
    <text evidence="3">Belongs to the RNA methyltransferase TrmD family.</text>
</comment>
<evidence type="ECO:0000256" key="12">
    <source>
        <dbReference type="ARBA" id="ARBA00029736"/>
    </source>
</evidence>
<keyword evidence="9 16" id="KW-0808">Transferase</keyword>
<name>A0A6A8LQS0_9LACO</name>
<dbReference type="PANTHER" id="PTHR46417">
    <property type="entry name" value="TRNA (GUANINE-N(1)-)-METHYLTRANSFERASE"/>
    <property type="match status" value="1"/>
</dbReference>
<organism evidence="16 17">
    <name type="scientific">Ligilactobacillus salivarius</name>
    <dbReference type="NCBI Taxonomy" id="1624"/>
    <lineage>
        <taxon>Bacteria</taxon>
        <taxon>Bacillati</taxon>
        <taxon>Bacillota</taxon>
        <taxon>Bacilli</taxon>
        <taxon>Lactobacillales</taxon>
        <taxon>Lactobacillaceae</taxon>
        <taxon>Ligilactobacillus</taxon>
    </lineage>
</organism>
<accession>A0A6A8LQS0</accession>
<dbReference type="FunFam" id="1.10.1270.20:FF:000001">
    <property type="entry name" value="tRNA (guanine-N(1)-)-methyltransferase"/>
    <property type="match status" value="1"/>
</dbReference>
<evidence type="ECO:0000256" key="5">
    <source>
        <dbReference type="ARBA" id="ARBA00012807"/>
    </source>
</evidence>
<dbReference type="PANTHER" id="PTHR46417:SF1">
    <property type="entry name" value="TRNA (GUANINE-N(1)-)-METHYLTRANSFERASE"/>
    <property type="match status" value="1"/>
</dbReference>